<protein>
    <recommendedName>
        <fullName evidence="3">Growth inhibitor PemK</fullName>
    </recommendedName>
</protein>
<dbReference type="Gene3D" id="2.30.30.110">
    <property type="match status" value="1"/>
</dbReference>
<organism evidence="1 2">
    <name type="scientific">Morococcus cerebrosus</name>
    <dbReference type="NCBI Taxonomy" id="1056807"/>
    <lineage>
        <taxon>Bacteria</taxon>
        <taxon>Pseudomonadati</taxon>
        <taxon>Pseudomonadota</taxon>
        <taxon>Betaproteobacteria</taxon>
        <taxon>Neisseriales</taxon>
        <taxon>Neisseriaceae</taxon>
        <taxon>Morococcus</taxon>
    </lineage>
</organism>
<reference evidence="1 2" key="1">
    <citation type="submission" date="2014-12" db="EMBL/GenBank/DDBJ databases">
        <title>Genome sequence of Morococcus cerebrosus.</title>
        <authorList>
            <person name="Shin S.-K."/>
            <person name="Yi H."/>
        </authorList>
    </citation>
    <scope>NUCLEOTIDE SEQUENCE [LARGE SCALE GENOMIC DNA]</scope>
    <source>
        <strain evidence="1 2">CIP 81.93</strain>
    </source>
</reference>
<gene>
    <name evidence="1" type="ORF">MCC93_18040</name>
</gene>
<proteinExistence type="predicted"/>
<evidence type="ECO:0008006" key="3">
    <source>
        <dbReference type="Google" id="ProtNLM"/>
    </source>
</evidence>
<comment type="caution">
    <text evidence="1">The sequence shown here is derived from an EMBL/GenBank/DDBJ whole genome shotgun (WGS) entry which is preliminary data.</text>
</comment>
<accession>A0A0C1EDC9</accession>
<sequence>MVVVLNGNLDGQACAVVPISSSDADDKGFSAKYHVPLPQEHFVVTSHYDIRDRWALADRIAVVSKERLFYIRGVAGNFALKLPPSLVSEIQIAVIGAINAKSLLQTED</sequence>
<dbReference type="InterPro" id="IPR003477">
    <property type="entry name" value="PemK-like"/>
</dbReference>
<dbReference type="AlphaFoldDB" id="A0A0C1EDC9"/>
<evidence type="ECO:0000313" key="1">
    <source>
        <dbReference type="EMBL" id="KIC06798.1"/>
    </source>
</evidence>
<dbReference type="Proteomes" id="UP000031390">
    <property type="component" value="Unassembled WGS sequence"/>
</dbReference>
<dbReference type="InterPro" id="IPR011067">
    <property type="entry name" value="Plasmid_toxin/cell-grow_inhib"/>
</dbReference>
<dbReference type="EMBL" id="JUFZ01000084">
    <property type="protein sequence ID" value="KIC06798.1"/>
    <property type="molecule type" value="Genomic_DNA"/>
</dbReference>
<dbReference type="Pfam" id="PF02452">
    <property type="entry name" value="PemK_toxin"/>
    <property type="match status" value="1"/>
</dbReference>
<evidence type="ECO:0000313" key="2">
    <source>
        <dbReference type="Proteomes" id="UP000031390"/>
    </source>
</evidence>
<dbReference type="GO" id="GO:0003677">
    <property type="term" value="F:DNA binding"/>
    <property type="evidence" value="ECO:0007669"/>
    <property type="project" value="InterPro"/>
</dbReference>
<name>A0A0C1EDC9_9NEIS</name>